<dbReference type="NCBIfam" id="TIGR00879">
    <property type="entry name" value="SP"/>
    <property type="match status" value="1"/>
</dbReference>
<keyword evidence="4 9" id="KW-0812">Transmembrane</keyword>
<evidence type="ECO:0000313" key="12">
    <source>
        <dbReference type="Proteomes" id="UP000008698"/>
    </source>
</evidence>
<dbReference type="AlphaFoldDB" id="C9SSK0"/>
<dbReference type="PROSITE" id="PS50850">
    <property type="entry name" value="MFS"/>
    <property type="match status" value="1"/>
</dbReference>
<evidence type="ECO:0000256" key="7">
    <source>
        <dbReference type="RuleBase" id="RU003346"/>
    </source>
</evidence>
<feature type="transmembrane region" description="Helical" evidence="9">
    <location>
        <begin position="79"/>
        <end position="100"/>
    </location>
</feature>
<protein>
    <submittedName>
        <fullName evidence="11">Low-affinity glucose transporter HXT1</fullName>
    </submittedName>
</protein>
<evidence type="ECO:0000256" key="1">
    <source>
        <dbReference type="ARBA" id="ARBA00004141"/>
    </source>
</evidence>
<evidence type="ECO:0000313" key="11">
    <source>
        <dbReference type="EMBL" id="EEY21765.1"/>
    </source>
</evidence>
<organism evidence="12">
    <name type="scientific">Verticillium alfalfae (strain VaMs.102 / ATCC MYA-4576 / FGSC 10136)</name>
    <name type="common">Verticillium wilt of alfalfa</name>
    <name type="synonym">Verticillium albo-atrum</name>
    <dbReference type="NCBI Taxonomy" id="526221"/>
    <lineage>
        <taxon>Eukaryota</taxon>
        <taxon>Fungi</taxon>
        <taxon>Dikarya</taxon>
        <taxon>Ascomycota</taxon>
        <taxon>Pezizomycotina</taxon>
        <taxon>Sordariomycetes</taxon>
        <taxon>Hypocreomycetidae</taxon>
        <taxon>Glomerellales</taxon>
        <taxon>Plectosphaerellaceae</taxon>
        <taxon>Verticillium</taxon>
    </lineage>
</organism>
<dbReference type="InterPro" id="IPR003663">
    <property type="entry name" value="Sugar/inositol_transpt"/>
</dbReference>
<keyword evidence="6 9" id="KW-0472">Membrane</keyword>
<feature type="transmembrane region" description="Helical" evidence="9">
    <location>
        <begin position="289"/>
        <end position="310"/>
    </location>
</feature>
<dbReference type="eggNOG" id="KOG0254">
    <property type="taxonomic scope" value="Eukaryota"/>
</dbReference>
<sequence>MDQSESRKPSATTMPDSHHDAMKEAPPVHAVNFRVLVMGLLVSMGGFIFGYEGGAISGYLQMNDFISRFGEHGEALGKVRTGCMVAFLCAGCLIGALVSAPIADKYGRKYSITFWNVIYIVGNIVAITARTTWYQVPLARLVGGLGIGALSVLTPMYQSETSPRQVRAMLVSAYQLFITLGIFTAYCINYGTESISGAASWRITMGCGFIAPAIMGLGVLTLRESPRWDFRHGRTDEAETTLALLSGVDRTHPTVQHEIRDIRKQLAAEHAEQAWHEVFTGPAMMRRTLLGMALQALQQLTGANFFFYYGTQIFAAVGLSNSYVTSMILGAVNFASTIVGLWIGQRFGRRPALIVGGTWMFGCFLVFASLGSFALYPDNNPGDANARTNSGAGGAMIAFACLFIFGFATTWGPLVWAHRRRDVPLALPRPQHGPLHRLQLALELPHLLLHALHHRRHPLQVRLRLCRLLRRRRHHHLLLRRRVPGPLPRGGRHHVRRGRRALEEQDVAGCRGPARRQRALGGEGRLERRAPACVAVFRVTMYDVPDVFTFSWSWPLRQSYSV</sequence>
<dbReference type="GeneID" id="9529671"/>
<dbReference type="PRINTS" id="PR00171">
    <property type="entry name" value="SUGRTRNSPORT"/>
</dbReference>
<keyword evidence="12" id="KW-1185">Reference proteome</keyword>
<comment type="subcellular location">
    <subcellularLocation>
        <location evidence="1">Membrane</location>
        <topology evidence="1">Multi-pass membrane protein</topology>
    </subcellularLocation>
</comment>
<keyword evidence="5 9" id="KW-1133">Transmembrane helix</keyword>
<dbReference type="STRING" id="526221.C9SSK0"/>
<evidence type="ECO:0000256" key="9">
    <source>
        <dbReference type="SAM" id="Phobius"/>
    </source>
</evidence>
<keyword evidence="11" id="KW-0762">Sugar transport</keyword>
<dbReference type="InterPro" id="IPR020846">
    <property type="entry name" value="MFS_dom"/>
</dbReference>
<feature type="transmembrane region" description="Helical" evidence="9">
    <location>
        <begin position="112"/>
        <end position="132"/>
    </location>
</feature>
<feature type="transmembrane region" description="Helical" evidence="9">
    <location>
        <begin position="169"/>
        <end position="191"/>
    </location>
</feature>
<dbReference type="RefSeq" id="XP_003001616.1">
    <property type="nucleotide sequence ID" value="XM_003001570.1"/>
</dbReference>
<dbReference type="OrthoDB" id="5141738at2759"/>
<dbReference type="SUPFAM" id="SSF103473">
    <property type="entry name" value="MFS general substrate transporter"/>
    <property type="match status" value="1"/>
</dbReference>
<gene>
    <name evidence="11" type="ORF">VDBG_07875</name>
</gene>
<evidence type="ECO:0000256" key="5">
    <source>
        <dbReference type="ARBA" id="ARBA00022989"/>
    </source>
</evidence>
<evidence type="ECO:0000256" key="2">
    <source>
        <dbReference type="ARBA" id="ARBA00010992"/>
    </source>
</evidence>
<reference evidence="12" key="1">
    <citation type="journal article" date="2011" name="PLoS Pathog.">
        <title>Comparative genomics yields insights into niche adaptation of plant vascular wilt pathogens.</title>
        <authorList>
            <person name="Klosterman S.J."/>
            <person name="Subbarao K.V."/>
            <person name="Kang S."/>
            <person name="Veronese P."/>
            <person name="Gold S.E."/>
            <person name="Thomma B.P.H.J."/>
            <person name="Chen Z."/>
            <person name="Henrissat B."/>
            <person name="Lee Y.-H."/>
            <person name="Park J."/>
            <person name="Garcia-Pedrajas M.D."/>
            <person name="Barbara D.J."/>
            <person name="Anchieta A."/>
            <person name="de Jonge R."/>
            <person name="Santhanam P."/>
            <person name="Maruthachalam K."/>
            <person name="Atallah Z."/>
            <person name="Amyotte S.G."/>
            <person name="Paz Z."/>
            <person name="Inderbitzin P."/>
            <person name="Hayes R.J."/>
            <person name="Heiman D.I."/>
            <person name="Young S."/>
            <person name="Zeng Q."/>
            <person name="Engels R."/>
            <person name="Galagan J."/>
            <person name="Cuomo C.A."/>
            <person name="Dobinson K.F."/>
            <person name="Ma L.-J."/>
        </authorList>
    </citation>
    <scope>NUCLEOTIDE SEQUENCE [LARGE SCALE GENOMIC DNA]</scope>
    <source>
        <strain evidence="12">VaMs.102 / ATCC MYA-4576 / FGSC 10136</strain>
    </source>
</reference>
<dbReference type="Pfam" id="PF00083">
    <property type="entry name" value="Sugar_tr"/>
    <property type="match status" value="1"/>
</dbReference>
<feature type="transmembrane region" description="Helical" evidence="9">
    <location>
        <begin position="31"/>
        <end position="51"/>
    </location>
</feature>
<feature type="transmembrane region" description="Helical" evidence="9">
    <location>
        <begin position="352"/>
        <end position="376"/>
    </location>
</feature>
<feature type="transmembrane region" description="Helical" evidence="9">
    <location>
        <begin position="203"/>
        <end position="222"/>
    </location>
</feature>
<dbReference type="Proteomes" id="UP000008698">
    <property type="component" value="Unassembled WGS sequence"/>
</dbReference>
<dbReference type="GO" id="GO:0016020">
    <property type="term" value="C:membrane"/>
    <property type="evidence" value="ECO:0007669"/>
    <property type="project" value="UniProtKB-SubCell"/>
</dbReference>
<dbReference type="InterPro" id="IPR050360">
    <property type="entry name" value="MFS_Sugar_Transporters"/>
</dbReference>
<dbReference type="OMA" id="YCISIGA"/>
<feature type="transmembrane region" description="Helical" evidence="9">
    <location>
        <begin position="138"/>
        <end position="157"/>
    </location>
</feature>
<dbReference type="PANTHER" id="PTHR48022:SF91">
    <property type="entry name" value="MAJOR FACILITATOR SUPERFAMILY (MFS) PROFILE DOMAIN-CONTAINING PROTEIN-RELATED"/>
    <property type="match status" value="1"/>
</dbReference>
<comment type="similarity">
    <text evidence="2 7">Belongs to the major facilitator superfamily. Sugar transporter (TC 2.A.1.1) family.</text>
</comment>
<dbReference type="PROSITE" id="PS00217">
    <property type="entry name" value="SUGAR_TRANSPORT_2"/>
    <property type="match status" value="1"/>
</dbReference>
<dbReference type="KEGG" id="val:VDBG_07875"/>
<feature type="transmembrane region" description="Helical" evidence="9">
    <location>
        <begin position="322"/>
        <end position="343"/>
    </location>
</feature>
<feature type="domain" description="Major facilitator superfamily (MFS) profile" evidence="10">
    <location>
        <begin position="38"/>
        <end position="562"/>
    </location>
</feature>
<dbReference type="InterPro" id="IPR005828">
    <property type="entry name" value="MFS_sugar_transport-like"/>
</dbReference>
<dbReference type="InterPro" id="IPR005829">
    <property type="entry name" value="Sugar_transporter_CS"/>
</dbReference>
<feature type="region of interest" description="Disordered" evidence="8">
    <location>
        <begin position="1"/>
        <end position="21"/>
    </location>
</feature>
<proteinExistence type="inferred from homology"/>
<dbReference type="InterPro" id="IPR036259">
    <property type="entry name" value="MFS_trans_sf"/>
</dbReference>
<evidence type="ECO:0000256" key="3">
    <source>
        <dbReference type="ARBA" id="ARBA00022448"/>
    </source>
</evidence>
<evidence type="ECO:0000256" key="8">
    <source>
        <dbReference type="SAM" id="MobiDB-lite"/>
    </source>
</evidence>
<evidence type="ECO:0000256" key="6">
    <source>
        <dbReference type="ARBA" id="ARBA00023136"/>
    </source>
</evidence>
<keyword evidence="3 7" id="KW-0813">Transport</keyword>
<feature type="transmembrane region" description="Helical" evidence="9">
    <location>
        <begin position="396"/>
        <end position="417"/>
    </location>
</feature>
<dbReference type="HOGENOM" id="CLU_001265_30_1_1"/>
<dbReference type="Gene3D" id="1.20.1250.20">
    <property type="entry name" value="MFS general substrate transporter like domains"/>
    <property type="match status" value="1"/>
</dbReference>
<accession>C9SSK0</accession>
<dbReference type="EMBL" id="DS985224">
    <property type="protein sequence ID" value="EEY21765.1"/>
    <property type="molecule type" value="Genomic_DNA"/>
</dbReference>
<evidence type="ECO:0000259" key="10">
    <source>
        <dbReference type="PROSITE" id="PS50850"/>
    </source>
</evidence>
<evidence type="ECO:0000256" key="4">
    <source>
        <dbReference type="ARBA" id="ARBA00022692"/>
    </source>
</evidence>
<dbReference type="PANTHER" id="PTHR48022">
    <property type="entry name" value="PLASTIDIC GLUCOSE TRANSPORTER 4"/>
    <property type="match status" value="1"/>
</dbReference>
<name>C9SSK0_VERA1</name>
<dbReference type="GO" id="GO:0005351">
    <property type="term" value="F:carbohydrate:proton symporter activity"/>
    <property type="evidence" value="ECO:0007669"/>
    <property type="project" value="TreeGrafter"/>
</dbReference>